<sequence>MEVPNDTSLGHGFFTLHNPENDDIKTMRSILTKPAVLGAVYVSEQKRIRGFFLLTVDSNSNQAIEHFNDLAEYCDIEDLTVGTALDILYSKGRKRKLLKSNTRTLYRELRALAIQALGWQLRP</sequence>
<accession>A0A9N8HVG4</accession>
<dbReference type="EMBL" id="CAICTM010001798">
    <property type="protein sequence ID" value="CAB9526255.1"/>
    <property type="molecule type" value="Genomic_DNA"/>
</dbReference>
<gene>
    <name evidence="1" type="ORF">SEMRO_1800_G298460.1</name>
</gene>
<evidence type="ECO:0000313" key="2">
    <source>
        <dbReference type="Proteomes" id="UP001153069"/>
    </source>
</evidence>
<keyword evidence="2" id="KW-1185">Reference proteome</keyword>
<reference evidence="1" key="1">
    <citation type="submission" date="2020-06" db="EMBL/GenBank/DDBJ databases">
        <authorList>
            <consortium name="Plant Systems Biology data submission"/>
        </authorList>
    </citation>
    <scope>NUCLEOTIDE SEQUENCE</scope>
    <source>
        <strain evidence="1">D6</strain>
    </source>
</reference>
<proteinExistence type="predicted"/>
<organism evidence="1 2">
    <name type="scientific">Seminavis robusta</name>
    <dbReference type="NCBI Taxonomy" id="568900"/>
    <lineage>
        <taxon>Eukaryota</taxon>
        <taxon>Sar</taxon>
        <taxon>Stramenopiles</taxon>
        <taxon>Ochrophyta</taxon>
        <taxon>Bacillariophyta</taxon>
        <taxon>Bacillariophyceae</taxon>
        <taxon>Bacillariophycidae</taxon>
        <taxon>Naviculales</taxon>
        <taxon>Naviculaceae</taxon>
        <taxon>Seminavis</taxon>
    </lineage>
</organism>
<dbReference type="AlphaFoldDB" id="A0A9N8HVG4"/>
<dbReference type="Proteomes" id="UP001153069">
    <property type="component" value="Unassembled WGS sequence"/>
</dbReference>
<comment type="caution">
    <text evidence="1">The sequence shown here is derived from an EMBL/GenBank/DDBJ whole genome shotgun (WGS) entry which is preliminary data.</text>
</comment>
<name>A0A9N8HVG4_9STRA</name>
<protein>
    <submittedName>
        <fullName evidence="1">Uncharacterized protein</fullName>
    </submittedName>
</protein>
<evidence type="ECO:0000313" key="1">
    <source>
        <dbReference type="EMBL" id="CAB9526255.1"/>
    </source>
</evidence>